<dbReference type="EMBL" id="JAHMHS010000071">
    <property type="protein sequence ID" value="KAK1722999.1"/>
    <property type="molecule type" value="Genomic_DNA"/>
</dbReference>
<comment type="caution">
    <text evidence="2">The sequence shown here is derived from an EMBL/GenBank/DDBJ whole genome shotgun (WGS) entry which is preliminary data.</text>
</comment>
<name>A0AAD8XCT5_GLOAC</name>
<evidence type="ECO:0000256" key="1">
    <source>
        <dbReference type="SAM" id="MobiDB-lite"/>
    </source>
</evidence>
<keyword evidence="3" id="KW-1185">Reference proteome</keyword>
<evidence type="ECO:0000313" key="3">
    <source>
        <dbReference type="Proteomes" id="UP001244207"/>
    </source>
</evidence>
<gene>
    <name evidence="2" type="ORF">BDZ83DRAFT_627446</name>
</gene>
<protein>
    <submittedName>
        <fullName evidence="2">Uncharacterized protein</fullName>
    </submittedName>
</protein>
<organism evidence="2 3">
    <name type="scientific">Glomerella acutata</name>
    <name type="common">Colletotrichum acutatum</name>
    <dbReference type="NCBI Taxonomy" id="27357"/>
    <lineage>
        <taxon>Eukaryota</taxon>
        <taxon>Fungi</taxon>
        <taxon>Dikarya</taxon>
        <taxon>Ascomycota</taxon>
        <taxon>Pezizomycotina</taxon>
        <taxon>Sordariomycetes</taxon>
        <taxon>Hypocreomycetidae</taxon>
        <taxon>Glomerellales</taxon>
        <taxon>Glomerellaceae</taxon>
        <taxon>Colletotrichum</taxon>
        <taxon>Colletotrichum acutatum species complex</taxon>
    </lineage>
</organism>
<reference evidence="2" key="1">
    <citation type="submission" date="2021-12" db="EMBL/GenBank/DDBJ databases">
        <title>Comparative genomics, transcriptomics and evolutionary studies reveal genomic signatures of adaptation to plant cell wall in hemibiotrophic fungi.</title>
        <authorList>
            <consortium name="DOE Joint Genome Institute"/>
            <person name="Baroncelli R."/>
            <person name="Diaz J.F."/>
            <person name="Benocci T."/>
            <person name="Peng M."/>
            <person name="Battaglia E."/>
            <person name="Haridas S."/>
            <person name="Andreopoulos W."/>
            <person name="Labutti K."/>
            <person name="Pangilinan J."/>
            <person name="Floch G.L."/>
            <person name="Makela M.R."/>
            <person name="Henrissat B."/>
            <person name="Grigoriev I.V."/>
            <person name="Crouch J.A."/>
            <person name="De Vries R.P."/>
            <person name="Sukno S.A."/>
            <person name="Thon M.R."/>
        </authorList>
    </citation>
    <scope>NUCLEOTIDE SEQUENCE</scope>
    <source>
        <strain evidence="2">CBS 112980</strain>
    </source>
</reference>
<dbReference type="RefSeq" id="XP_060363054.1">
    <property type="nucleotide sequence ID" value="XM_060508632.1"/>
</dbReference>
<dbReference type="GeneID" id="85392531"/>
<dbReference type="AlphaFoldDB" id="A0AAD8XCT5"/>
<feature type="region of interest" description="Disordered" evidence="1">
    <location>
        <begin position="57"/>
        <end position="82"/>
    </location>
</feature>
<accession>A0AAD8XCT5</accession>
<evidence type="ECO:0000313" key="2">
    <source>
        <dbReference type="EMBL" id="KAK1722999.1"/>
    </source>
</evidence>
<sequence>MFTGPNSPKKEGREGKAMQVNVDHVAVRHDCSVEQHHKSQIEVESPHAGFGLGRTTERLADKKHPSGYNDSARRGAPDPRLQSLSEITLLGERPTPWGSNHRSNTLQQGSRIYLSSPRGTYVPPYDRHHLPAYHCDKPSTQGVDTRTVIPTNSPRLFPASVCHIASAAQPFCHQAFPCSLLSSQGPRCVQQPNCTSLFDARLLHRPSLIATHRPAT</sequence>
<proteinExistence type="predicted"/>
<dbReference type="Proteomes" id="UP001244207">
    <property type="component" value="Unassembled WGS sequence"/>
</dbReference>